<protein>
    <recommendedName>
        <fullName evidence="6 16">CDP-diacylglycerol--glycerol-3-phosphate 3-phosphatidyltransferase</fullName>
        <ecNumber evidence="5 16">2.7.8.5</ecNumber>
    </recommendedName>
</protein>
<dbReference type="InterPro" id="IPR000462">
    <property type="entry name" value="CDP-OH_P_trans"/>
</dbReference>
<evidence type="ECO:0000256" key="13">
    <source>
        <dbReference type="ARBA" id="ARBA00023209"/>
    </source>
</evidence>
<evidence type="ECO:0000256" key="16">
    <source>
        <dbReference type="NCBIfam" id="TIGR00560"/>
    </source>
</evidence>
<dbReference type="EMBL" id="CP020991">
    <property type="protein sequence ID" value="AUO20003.1"/>
    <property type="molecule type" value="Genomic_DNA"/>
</dbReference>
<dbReference type="Gene3D" id="1.20.120.1760">
    <property type="match status" value="1"/>
</dbReference>
<comment type="similarity">
    <text evidence="4 17">Belongs to the CDP-alcohol phosphatidyltransferase class-I family.</text>
</comment>
<keyword evidence="10 18" id="KW-1133">Transmembrane helix</keyword>
<keyword evidence="20" id="KW-1185">Reference proteome</keyword>
<dbReference type="NCBIfam" id="TIGR00560">
    <property type="entry name" value="pgsA"/>
    <property type="match status" value="1"/>
</dbReference>
<evidence type="ECO:0000256" key="12">
    <source>
        <dbReference type="ARBA" id="ARBA00023136"/>
    </source>
</evidence>
<evidence type="ECO:0000256" key="18">
    <source>
        <dbReference type="SAM" id="Phobius"/>
    </source>
</evidence>
<evidence type="ECO:0000256" key="10">
    <source>
        <dbReference type="ARBA" id="ARBA00022989"/>
    </source>
</evidence>
<dbReference type="Pfam" id="PF01066">
    <property type="entry name" value="CDP-OH_P_transf"/>
    <property type="match status" value="1"/>
</dbReference>
<dbReference type="KEGG" id="mpec:B9O19_01854"/>
<dbReference type="PROSITE" id="PS51257">
    <property type="entry name" value="PROKAR_LIPOPROTEIN"/>
    <property type="match status" value="1"/>
</dbReference>
<keyword evidence="7" id="KW-0444">Lipid biosynthesis</keyword>
<dbReference type="GO" id="GO:0008444">
    <property type="term" value="F:CDP-diacylglycerol-glycerol-3-phosphate 3-phosphatidyltransferase activity"/>
    <property type="evidence" value="ECO:0007669"/>
    <property type="project" value="UniProtKB-UniRule"/>
</dbReference>
<dbReference type="PANTHER" id="PTHR14269:SF62">
    <property type="entry name" value="CDP-DIACYLGLYCEROL--GLYCEROL-3-PHOSPHATE 3-PHOSPHATIDYLTRANSFERASE 1, CHLOROPLASTIC"/>
    <property type="match status" value="1"/>
</dbReference>
<feature type="transmembrane region" description="Helical" evidence="18">
    <location>
        <begin position="157"/>
        <end position="179"/>
    </location>
</feature>
<feature type="transmembrane region" description="Helical" evidence="18">
    <location>
        <begin position="12"/>
        <end position="42"/>
    </location>
</feature>
<keyword evidence="9 18" id="KW-0812">Transmembrane</keyword>
<dbReference type="Proteomes" id="UP000235589">
    <property type="component" value="Chromosome"/>
</dbReference>
<dbReference type="GO" id="GO:0006655">
    <property type="term" value="P:phosphatidylglycerol biosynthetic process"/>
    <property type="evidence" value="ECO:0007669"/>
    <property type="project" value="UniProtKB-UniPathway"/>
</dbReference>
<comment type="function">
    <text evidence="1">This protein catalyzes the committed step to the synthesis of the acidic phospholipids.</text>
</comment>
<gene>
    <name evidence="19" type="ORF">B9O19_01854</name>
</gene>
<keyword evidence="11" id="KW-0443">Lipid metabolism</keyword>
<dbReference type="UniPathway" id="UPA00084">
    <property type="reaction ID" value="UER00503"/>
</dbReference>
<evidence type="ECO:0000256" key="5">
    <source>
        <dbReference type="ARBA" id="ARBA00013170"/>
    </source>
</evidence>
<dbReference type="OrthoDB" id="9796672at2"/>
<dbReference type="RefSeq" id="WP_102366155.1">
    <property type="nucleotide sequence ID" value="NZ_CP020991.1"/>
</dbReference>
<comment type="pathway">
    <text evidence="3">Phospholipid metabolism; phosphatidylglycerol biosynthesis; phosphatidylglycerol from CDP-diacylglycerol: step 1/2.</text>
</comment>
<evidence type="ECO:0000256" key="1">
    <source>
        <dbReference type="ARBA" id="ARBA00003973"/>
    </source>
</evidence>
<evidence type="ECO:0000256" key="7">
    <source>
        <dbReference type="ARBA" id="ARBA00022516"/>
    </source>
</evidence>
<keyword evidence="12 18" id="KW-0472">Membrane</keyword>
<dbReference type="InterPro" id="IPR048254">
    <property type="entry name" value="CDP_ALCOHOL_P_TRANSF_CS"/>
</dbReference>
<dbReference type="InterPro" id="IPR043130">
    <property type="entry name" value="CDP-OH_PTrfase_TM_dom"/>
</dbReference>
<dbReference type="PIRSF" id="PIRSF000847">
    <property type="entry name" value="Phos_ph_gly_syn"/>
    <property type="match status" value="1"/>
</dbReference>
<dbReference type="InterPro" id="IPR050324">
    <property type="entry name" value="CDP-alcohol_PTase-I"/>
</dbReference>
<reference evidence="19 20" key="1">
    <citation type="submission" date="2017-04" db="EMBL/GenBank/DDBJ databases">
        <title>Monoglobus pectinilyticus 14 draft genome.</title>
        <authorList>
            <person name="Kim C."/>
            <person name="Rosendale D.I."/>
            <person name="Kelly W.J."/>
            <person name="Tannock G.W."/>
            <person name="Patchett M.L."/>
            <person name="Jordens J.Z."/>
        </authorList>
    </citation>
    <scope>NUCLEOTIDE SEQUENCE [LARGE SCALE GENOMIC DNA]</scope>
    <source>
        <strain evidence="19 20">14</strain>
    </source>
</reference>
<name>A0A2K9P414_9FIRM</name>
<proteinExistence type="inferred from homology"/>
<evidence type="ECO:0000256" key="11">
    <source>
        <dbReference type="ARBA" id="ARBA00023098"/>
    </source>
</evidence>
<keyword evidence="13" id="KW-0594">Phospholipid biosynthesis</keyword>
<evidence type="ECO:0000256" key="8">
    <source>
        <dbReference type="ARBA" id="ARBA00022679"/>
    </source>
</evidence>
<evidence type="ECO:0000256" key="15">
    <source>
        <dbReference type="ARBA" id="ARBA00048586"/>
    </source>
</evidence>
<evidence type="ECO:0000256" key="4">
    <source>
        <dbReference type="ARBA" id="ARBA00010441"/>
    </source>
</evidence>
<evidence type="ECO:0000313" key="19">
    <source>
        <dbReference type="EMBL" id="AUO20003.1"/>
    </source>
</evidence>
<dbReference type="InterPro" id="IPR004570">
    <property type="entry name" value="Phosphatidylglycerol_P_synth"/>
</dbReference>
<evidence type="ECO:0000256" key="17">
    <source>
        <dbReference type="RuleBase" id="RU003750"/>
    </source>
</evidence>
<dbReference type="PANTHER" id="PTHR14269">
    <property type="entry name" value="CDP-DIACYLGLYCEROL--GLYCEROL-3-PHOSPHATE 3-PHOSPHATIDYLTRANSFERASE-RELATED"/>
    <property type="match status" value="1"/>
</dbReference>
<feature type="transmembrane region" description="Helical" evidence="18">
    <location>
        <begin position="71"/>
        <end position="98"/>
    </location>
</feature>
<dbReference type="GeneID" id="98063234"/>
<comment type="subcellular location">
    <subcellularLocation>
        <location evidence="2">Membrane</location>
        <topology evidence="2">Multi-pass membrane protein</topology>
    </subcellularLocation>
</comment>
<evidence type="ECO:0000313" key="20">
    <source>
        <dbReference type="Proteomes" id="UP000235589"/>
    </source>
</evidence>
<evidence type="ECO:0000256" key="6">
    <source>
        <dbReference type="ARBA" id="ARBA00014944"/>
    </source>
</evidence>
<keyword evidence="8 17" id="KW-0808">Transferase</keyword>
<accession>A0A2K9P414</accession>
<keyword evidence="14" id="KW-1208">Phospholipid metabolism</keyword>
<evidence type="ECO:0000256" key="9">
    <source>
        <dbReference type="ARBA" id="ARBA00022692"/>
    </source>
</evidence>
<dbReference type="EC" id="2.7.8.5" evidence="5 16"/>
<dbReference type="PROSITE" id="PS00379">
    <property type="entry name" value="CDP_ALCOHOL_P_TRANSF"/>
    <property type="match status" value="1"/>
</dbReference>
<evidence type="ECO:0000256" key="14">
    <source>
        <dbReference type="ARBA" id="ARBA00023264"/>
    </source>
</evidence>
<evidence type="ECO:0000256" key="3">
    <source>
        <dbReference type="ARBA" id="ARBA00005042"/>
    </source>
</evidence>
<dbReference type="GO" id="GO:0016020">
    <property type="term" value="C:membrane"/>
    <property type="evidence" value="ECO:0007669"/>
    <property type="project" value="UniProtKB-SubCell"/>
</dbReference>
<sequence>MNLPNKLTLLRVILIPLFMILFLSCGTVGLYLALVTFILAAVTDFFDGQIARRTNSVTTFGKLMDPMADKLLTLGALVCFLAADVPYINAWVLIIIIARELIVTGMRMLALEQNRVISASFFGKLKTVSQFAMIIVVLINQIVMVGKDPLQGGFGNFLVMILVIISVVLTVLSGIDYVYKNRELLTFK</sequence>
<dbReference type="AlphaFoldDB" id="A0A2K9P414"/>
<evidence type="ECO:0000256" key="2">
    <source>
        <dbReference type="ARBA" id="ARBA00004141"/>
    </source>
</evidence>
<organism evidence="19 20">
    <name type="scientific">Monoglobus pectinilyticus</name>
    <dbReference type="NCBI Taxonomy" id="1981510"/>
    <lineage>
        <taxon>Bacteria</taxon>
        <taxon>Bacillati</taxon>
        <taxon>Bacillota</taxon>
        <taxon>Clostridia</taxon>
        <taxon>Monoglobales</taxon>
        <taxon>Monoglobaceae</taxon>
        <taxon>Monoglobus</taxon>
    </lineage>
</organism>
<comment type="catalytic activity">
    <reaction evidence="15">
        <text>a CDP-1,2-diacyl-sn-glycerol + sn-glycerol 3-phosphate = a 1,2-diacyl-sn-glycero-3-phospho-(1'-sn-glycero-3'-phosphate) + CMP + H(+)</text>
        <dbReference type="Rhea" id="RHEA:12593"/>
        <dbReference type="ChEBI" id="CHEBI:15378"/>
        <dbReference type="ChEBI" id="CHEBI:57597"/>
        <dbReference type="ChEBI" id="CHEBI:58332"/>
        <dbReference type="ChEBI" id="CHEBI:60110"/>
        <dbReference type="ChEBI" id="CHEBI:60377"/>
        <dbReference type="EC" id="2.7.8.5"/>
    </reaction>
</comment>